<name>A0AAD2JGJ4_9STRA</name>
<keyword evidence="4" id="KW-1185">Reference proteome</keyword>
<dbReference type="Pfam" id="PF02668">
    <property type="entry name" value="TauD"/>
    <property type="match status" value="1"/>
</dbReference>
<reference evidence="3" key="1">
    <citation type="submission" date="2023-08" db="EMBL/GenBank/DDBJ databases">
        <authorList>
            <person name="Audoor S."/>
            <person name="Bilcke G."/>
        </authorList>
    </citation>
    <scope>NUCLEOTIDE SEQUENCE</scope>
</reference>
<dbReference type="Proteomes" id="UP001295423">
    <property type="component" value="Unassembled WGS sequence"/>
</dbReference>
<evidence type="ECO:0000313" key="3">
    <source>
        <dbReference type="EMBL" id="CAJ1946798.1"/>
    </source>
</evidence>
<dbReference type="InterPro" id="IPR042098">
    <property type="entry name" value="TauD-like_sf"/>
</dbReference>
<gene>
    <name evidence="3" type="ORF">CYCCA115_LOCUS10843</name>
</gene>
<keyword evidence="1" id="KW-0560">Oxidoreductase</keyword>
<dbReference type="AlphaFoldDB" id="A0AAD2JGJ4"/>
<dbReference type="Gene3D" id="3.60.130.10">
    <property type="entry name" value="Clavaminate synthase-like"/>
    <property type="match status" value="1"/>
</dbReference>
<dbReference type="GO" id="GO:0016491">
    <property type="term" value="F:oxidoreductase activity"/>
    <property type="evidence" value="ECO:0007669"/>
    <property type="project" value="UniProtKB-KW"/>
</dbReference>
<feature type="domain" description="TauD/TfdA-like" evidence="2">
    <location>
        <begin position="37"/>
        <end position="351"/>
    </location>
</feature>
<evidence type="ECO:0000256" key="1">
    <source>
        <dbReference type="ARBA" id="ARBA00023002"/>
    </source>
</evidence>
<dbReference type="InterPro" id="IPR050411">
    <property type="entry name" value="AlphaKG_dependent_hydroxylases"/>
</dbReference>
<sequence>MTTFDFESFIVQHDENSDPRMFVLSPPNPMTDPSEASQFIKNHRHELDQAMKDHGAILFRGFPLQEAKDFDSFVCSWEDWQDLSYEKSMSFAVRHKLSNRICTTNEGKSGGLVFHHEQAQTPLWPSHVFFCCLLPAQPGDGGATGIVSSDLVYEELKKLHPKFMQNCEEYGVRYTIYASPEQDASKGAGRSWKSFFLVSTKEECEVKLKAGGWDWEWGVGPSPGTPVGPDFLKCTTPVLDAVKVAPGTSKKCFFNQLIATTANALEFSKVGQSGGGYDPLKDVPTQEGIDACVCFGNGGMIPLDVLMEAKAICEEHALEICWQKGDVALISNYLMMHARRPWSGPVGTRKLLASLVAEKTCTSFGKPLVV</sequence>
<dbReference type="EMBL" id="CAKOGP040001714">
    <property type="protein sequence ID" value="CAJ1946798.1"/>
    <property type="molecule type" value="Genomic_DNA"/>
</dbReference>
<proteinExistence type="predicted"/>
<evidence type="ECO:0000259" key="2">
    <source>
        <dbReference type="Pfam" id="PF02668"/>
    </source>
</evidence>
<dbReference type="PANTHER" id="PTHR10696">
    <property type="entry name" value="GAMMA-BUTYROBETAINE HYDROXYLASE-RELATED"/>
    <property type="match status" value="1"/>
</dbReference>
<dbReference type="InterPro" id="IPR003819">
    <property type="entry name" value="TauD/TfdA-like"/>
</dbReference>
<organism evidence="3 4">
    <name type="scientific">Cylindrotheca closterium</name>
    <dbReference type="NCBI Taxonomy" id="2856"/>
    <lineage>
        <taxon>Eukaryota</taxon>
        <taxon>Sar</taxon>
        <taxon>Stramenopiles</taxon>
        <taxon>Ochrophyta</taxon>
        <taxon>Bacillariophyta</taxon>
        <taxon>Bacillariophyceae</taxon>
        <taxon>Bacillariophycidae</taxon>
        <taxon>Bacillariales</taxon>
        <taxon>Bacillariaceae</taxon>
        <taxon>Cylindrotheca</taxon>
    </lineage>
</organism>
<comment type="caution">
    <text evidence="3">The sequence shown here is derived from an EMBL/GenBank/DDBJ whole genome shotgun (WGS) entry which is preliminary data.</text>
</comment>
<dbReference type="PANTHER" id="PTHR10696:SF21">
    <property type="entry name" value="TAUD_TFDA-LIKE DOMAIN-CONTAINING PROTEIN"/>
    <property type="match status" value="1"/>
</dbReference>
<dbReference type="SUPFAM" id="SSF51197">
    <property type="entry name" value="Clavaminate synthase-like"/>
    <property type="match status" value="1"/>
</dbReference>
<protein>
    <recommendedName>
        <fullName evidence="2">TauD/TfdA-like domain-containing protein</fullName>
    </recommendedName>
</protein>
<evidence type="ECO:0000313" key="4">
    <source>
        <dbReference type="Proteomes" id="UP001295423"/>
    </source>
</evidence>
<accession>A0AAD2JGJ4</accession>